<organism evidence="8">
    <name type="scientific">marine sediment metagenome</name>
    <dbReference type="NCBI Taxonomy" id="412755"/>
    <lineage>
        <taxon>unclassified sequences</taxon>
        <taxon>metagenomes</taxon>
        <taxon>ecological metagenomes</taxon>
    </lineage>
</organism>
<dbReference type="GO" id="GO:0008270">
    <property type="term" value="F:zinc ion binding"/>
    <property type="evidence" value="ECO:0007669"/>
    <property type="project" value="UniProtKB-KW"/>
</dbReference>
<dbReference type="GO" id="GO:0006310">
    <property type="term" value="P:DNA recombination"/>
    <property type="evidence" value="ECO:0007669"/>
    <property type="project" value="UniProtKB-KW"/>
</dbReference>
<dbReference type="InterPro" id="IPR023627">
    <property type="entry name" value="Rcmb_RecR"/>
</dbReference>
<dbReference type="Gene3D" id="3.30.60.80">
    <property type="match status" value="1"/>
</dbReference>
<keyword evidence="3" id="KW-0863">Zinc-finger</keyword>
<keyword evidence="1" id="KW-0479">Metal-binding</keyword>
<dbReference type="GO" id="GO:0003677">
    <property type="term" value="F:DNA binding"/>
    <property type="evidence" value="ECO:0007669"/>
    <property type="project" value="InterPro"/>
</dbReference>
<keyword evidence="4" id="KW-0862">Zinc</keyword>
<keyword evidence="2" id="KW-0227">DNA damage</keyword>
<dbReference type="PANTHER" id="PTHR30446:SF0">
    <property type="entry name" value="RECOMBINATION PROTEIN RECR"/>
    <property type="match status" value="1"/>
</dbReference>
<dbReference type="Pfam" id="PF02132">
    <property type="entry name" value="RecR_ZnF"/>
    <property type="match status" value="1"/>
</dbReference>
<gene>
    <name evidence="8" type="ORF">S03H2_35690</name>
</gene>
<dbReference type="InterPro" id="IPR000093">
    <property type="entry name" value="DNA_Rcmb_RecR"/>
</dbReference>
<evidence type="ECO:0000256" key="6">
    <source>
        <dbReference type="ARBA" id="ARBA00023204"/>
    </source>
</evidence>
<dbReference type="CDD" id="cd01025">
    <property type="entry name" value="TOPRIM_recR"/>
    <property type="match status" value="1"/>
</dbReference>
<dbReference type="NCBIfam" id="TIGR00615">
    <property type="entry name" value="recR"/>
    <property type="match status" value="1"/>
</dbReference>
<evidence type="ECO:0000256" key="5">
    <source>
        <dbReference type="ARBA" id="ARBA00023172"/>
    </source>
</evidence>
<dbReference type="InterPro" id="IPR034137">
    <property type="entry name" value="TOPRIM_RecR"/>
</dbReference>
<keyword evidence="5" id="KW-0233">DNA recombination</keyword>
<name>X1FYI4_9ZZZZ</name>
<dbReference type="Gene3D" id="6.10.250.240">
    <property type="match status" value="1"/>
</dbReference>
<dbReference type="Pfam" id="PF13662">
    <property type="entry name" value="Toprim_4"/>
    <property type="match status" value="1"/>
</dbReference>
<dbReference type="GO" id="GO:0006281">
    <property type="term" value="P:DNA repair"/>
    <property type="evidence" value="ECO:0007669"/>
    <property type="project" value="UniProtKB-KW"/>
</dbReference>
<keyword evidence="6" id="KW-0234">DNA repair</keyword>
<evidence type="ECO:0000256" key="1">
    <source>
        <dbReference type="ARBA" id="ARBA00022723"/>
    </source>
</evidence>
<dbReference type="AlphaFoldDB" id="X1FYI4"/>
<dbReference type="SMART" id="SM00493">
    <property type="entry name" value="TOPRIM"/>
    <property type="match status" value="1"/>
</dbReference>
<accession>X1FYI4</accession>
<protein>
    <recommendedName>
        <fullName evidence="7">Toprim domain-containing protein</fullName>
    </recommendedName>
</protein>
<dbReference type="Pfam" id="PF21175">
    <property type="entry name" value="RecR_C"/>
    <property type="match status" value="1"/>
</dbReference>
<sequence length="184" mass="20304">ATGSLRDAENILQRLLTCYGNQIDFSQVQTALGLTGDSRVRLCSVCFNITDCDPCLICQGKERDHSKICVVERPSDIPPLEQTGKYNGVYHVLHGTISPAQGIGSEQLKVKELLLRLQDGLVTEVILATNPNLEGEATAMYLRQIIQPLNICVSRLARGLPFGADLEYADDMTLRQAIEGRQEF</sequence>
<dbReference type="InterPro" id="IPR015967">
    <property type="entry name" value="Rcmb_RecR_Znf"/>
</dbReference>
<reference evidence="8" key="1">
    <citation type="journal article" date="2014" name="Front. Microbiol.">
        <title>High frequency of phylogenetically diverse reductive dehalogenase-homologous genes in deep subseafloor sedimentary metagenomes.</title>
        <authorList>
            <person name="Kawai M."/>
            <person name="Futagami T."/>
            <person name="Toyoda A."/>
            <person name="Takaki Y."/>
            <person name="Nishi S."/>
            <person name="Hori S."/>
            <person name="Arai W."/>
            <person name="Tsubouchi T."/>
            <person name="Morono Y."/>
            <person name="Uchiyama I."/>
            <person name="Ito T."/>
            <person name="Fujiyama A."/>
            <person name="Inagaki F."/>
            <person name="Takami H."/>
        </authorList>
    </citation>
    <scope>NUCLEOTIDE SEQUENCE</scope>
    <source>
        <strain evidence="8">Expedition CK06-06</strain>
    </source>
</reference>
<evidence type="ECO:0000256" key="3">
    <source>
        <dbReference type="ARBA" id="ARBA00022771"/>
    </source>
</evidence>
<dbReference type="PROSITE" id="PS01300">
    <property type="entry name" value="RECR"/>
    <property type="match status" value="1"/>
</dbReference>
<dbReference type="SUPFAM" id="SSF111304">
    <property type="entry name" value="Recombination protein RecR"/>
    <property type="match status" value="1"/>
</dbReference>
<dbReference type="EMBL" id="BARU01021851">
    <property type="protein sequence ID" value="GAH50047.1"/>
    <property type="molecule type" value="Genomic_DNA"/>
</dbReference>
<evidence type="ECO:0000256" key="4">
    <source>
        <dbReference type="ARBA" id="ARBA00022833"/>
    </source>
</evidence>
<dbReference type="PANTHER" id="PTHR30446">
    <property type="entry name" value="RECOMBINATION PROTEIN RECR"/>
    <property type="match status" value="1"/>
</dbReference>
<dbReference type="Gene3D" id="3.40.1360.10">
    <property type="match status" value="1"/>
</dbReference>
<proteinExistence type="inferred from homology"/>
<dbReference type="InterPro" id="IPR006171">
    <property type="entry name" value="TOPRIM_dom"/>
</dbReference>
<feature type="domain" description="Toprim" evidence="7">
    <location>
        <begin position="66"/>
        <end position="161"/>
    </location>
</feature>
<dbReference type="HAMAP" id="MF_00017">
    <property type="entry name" value="RecR"/>
    <property type="match status" value="1"/>
</dbReference>
<comment type="caution">
    <text evidence="8">The sequence shown here is derived from an EMBL/GenBank/DDBJ whole genome shotgun (WGS) entry which is preliminary data.</text>
</comment>
<dbReference type="PROSITE" id="PS50880">
    <property type="entry name" value="TOPRIM"/>
    <property type="match status" value="1"/>
</dbReference>
<evidence type="ECO:0000259" key="7">
    <source>
        <dbReference type="PROSITE" id="PS50880"/>
    </source>
</evidence>
<evidence type="ECO:0000313" key="8">
    <source>
        <dbReference type="EMBL" id="GAH50047.1"/>
    </source>
</evidence>
<evidence type="ECO:0000256" key="2">
    <source>
        <dbReference type="ARBA" id="ARBA00022763"/>
    </source>
</evidence>
<feature type="non-terminal residue" evidence="8">
    <location>
        <position position="1"/>
    </location>
</feature>